<sequence length="461" mass="49507">MGMGMYTSNSDVRIVHNTLANFSSCNNAGSSTMMRVGDYDPAKGITNSTLIANNIFYKGANAAGHIQFAIRLNSVSGETTIFNDFFHSNTTENVIGAFDVNVWKYYPVSSFSPLTGHTFANNSQLNPSLKTGILPDGLDGSYHPKTDYFALTDSSPAQVKATGNSLTGDATHGFSADINKFALDISGNRRTQWSMGAYEFTNAQQLQNMSPDVSISFPPNAAEYTVPAGITIMANASDTDGTVSKVEFYNEVTLLGTDTNAPYSYTWSDVNAGTYTITARATDNQGASATSAPISLIVNTPGQPISDDDLDGVPNAIDNCPRTAMAARDYVNVFGCALPIATKFDIRPDFNTTDINGMQNLELGISQYGKISYSNKNILLVKITSGEDGRLNIDADLNISQNKITLNQSSLPQLNVPATITLYNTSFKNPKILKDGIECTSCSITGYDKGTKTLVFTVPGF</sequence>
<dbReference type="Pfam" id="PF17957">
    <property type="entry name" value="Big_7"/>
    <property type="match status" value="1"/>
</dbReference>
<dbReference type="EMBL" id="DUGC01000100">
    <property type="protein sequence ID" value="HIH10257.1"/>
    <property type="molecule type" value="Genomic_DNA"/>
</dbReference>
<dbReference type="InterPro" id="IPR013783">
    <property type="entry name" value="Ig-like_fold"/>
</dbReference>
<reference evidence="2" key="1">
    <citation type="journal article" date="2020" name="bioRxiv">
        <title>A rank-normalized archaeal taxonomy based on genome phylogeny resolves widespread incomplete and uneven classifications.</title>
        <authorList>
            <person name="Rinke C."/>
            <person name="Chuvochina M."/>
            <person name="Mussig A.J."/>
            <person name="Chaumeil P.-A."/>
            <person name="Waite D.W."/>
            <person name="Whitman W.B."/>
            <person name="Parks D.H."/>
            <person name="Hugenholtz P."/>
        </authorList>
    </citation>
    <scope>NUCLEOTIDE SEQUENCE [LARGE SCALE GENOMIC DNA]</scope>
</reference>
<name>A0A7J4J2H2_9ARCH</name>
<proteinExistence type="predicted"/>
<comment type="caution">
    <text evidence="1">The sequence shown here is derived from an EMBL/GenBank/DDBJ whole genome shotgun (WGS) entry which is preliminary data.</text>
</comment>
<evidence type="ECO:0000313" key="2">
    <source>
        <dbReference type="Proteomes" id="UP000565078"/>
    </source>
</evidence>
<accession>A0A7J4J2H2</accession>
<evidence type="ECO:0000313" key="1">
    <source>
        <dbReference type="EMBL" id="HIH10257.1"/>
    </source>
</evidence>
<protein>
    <submittedName>
        <fullName evidence="1">Uncharacterized protein</fullName>
    </submittedName>
</protein>
<dbReference type="Gene3D" id="2.60.40.10">
    <property type="entry name" value="Immunoglobulins"/>
    <property type="match status" value="1"/>
</dbReference>
<organism evidence="1 2">
    <name type="scientific">Candidatus Iainarchaeum sp</name>
    <dbReference type="NCBI Taxonomy" id="3101447"/>
    <lineage>
        <taxon>Archaea</taxon>
        <taxon>Candidatus Iainarchaeota</taxon>
        <taxon>Candidatus Iainarchaeia</taxon>
        <taxon>Candidatus Iainarchaeales</taxon>
        <taxon>Candidatus Iainarchaeaceae</taxon>
        <taxon>Candidatus Iainarchaeum</taxon>
    </lineage>
</organism>
<gene>
    <name evidence="1" type="ORF">HA254_06355</name>
</gene>
<dbReference type="Proteomes" id="UP000565078">
    <property type="component" value="Unassembled WGS sequence"/>
</dbReference>
<dbReference type="AlphaFoldDB" id="A0A7J4J2H2"/>